<dbReference type="RefSeq" id="WP_267979183.1">
    <property type="nucleotide sequence ID" value="NZ_JAPQKF010000001.1"/>
</dbReference>
<dbReference type="EMBL" id="JAUDZE010000001">
    <property type="protein sequence ID" value="MDN0012907.1"/>
    <property type="molecule type" value="Genomic_DNA"/>
</dbReference>
<accession>A0ABT7WJQ9</accession>
<keyword evidence="2" id="KW-1185">Reference proteome</keyword>
<name>A0ABT7WJQ9_9GAMM</name>
<comment type="caution">
    <text evidence="1">The sequence shown here is derived from an EMBL/GenBank/DDBJ whole genome shotgun (WGS) entry which is preliminary data.</text>
</comment>
<dbReference type="Proteomes" id="UP001168524">
    <property type="component" value="Unassembled WGS sequence"/>
</dbReference>
<organism evidence="1 2">
    <name type="scientific">Acinetobacter thutiue</name>
    <dbReference type="NCBI Taxonomy" id="2998078"/>
    <lineage>
        <taxon>Bacteria</taxon>
        <taxon>Pseudomonadati</taxon>
        <taxon>Pseudomonadota</taxon>
        <taxon>Gammaproteobacteria</taxon>
        <taxon>Moraxellales</taxon>
        <taxon>Moraxellaceae</taxon>
        <taxon>Acinetobacter</taxon>
    </lineage>
</organism>
<proteinExistence type="predicted"/>
<evidence type="ECO:0000313" key="2">
    <source>
        <dbReference type="Proteomes" id="UP001168524"/>
    </source>
</evidence>
<sequence length="118" mass="14031">MKINIFIPVVMILSILGCQKETDNIYSTLEFNHVNKKILDYLNVLDSVYFAKEEKVKILCTSYPHLYRYEYIPALLKVVPEKYNKENLLNELDFTMHYYQDKLRIDCHHLIVNKAITS</sequence>
<dbReference type="PROSITE" id="PS51257">
    <property type="entry name" value="PROKAR_LIPOPROTEIN"/>
    <property type="match status" value="1"/>
</dbReference>
<evidence type="ECO:0008006" key="3">
    <source>
        <dbReference type="Google" id="ProtNLM"/>
    </source>
</evidence>
<gene>
    <name evidence="1" type="ORF">QTA56_01495</name>
</gene>
<protein>
    <recommendedName>
        <fullName evidence="3">Lipoprotein</fullName>
    </recommendedName>
</protein>
<reference evidence="1" key="1">
    <citation type="submission" date="2023-06" db="EMBL/GenBank/DDBJ databases">
        <title>Two novel species of Acinetobacter isolated from motorbike repairing workshop in Vietnam.</title>
        <authorList>
            <person name="Le N.T.T."/>
        </authorList>
    </citation>
    <scope>NUCLEOTIDE SEQUENCE</scope>
    <source>
        <strain evidence="1">VNH17</strain>
    </source>
</reference>
<evidence type="ECO:0000313" key="1">
    <source>
        <dbReference type="EMBL" id="MDN0012907.1"/>
    </source>
</evidence>